<feature type="region of interest" description="Disordered" evidence="1">
    <location>
        <begin position="176"/>
        <end position="205"/>
    </location>
</feature>
<dbReference type="PROSITE" id="PS51257">
    <property type="entry name" value="PROKAR_LIPOPROTEIN"/>
    <property type="match status" value="1"/>
</dbReference>
<dbReference type="EMBL" id="JAUZMY010000027">
    <property type="protein sequence ID" value="MEE2040250.1"/>
    <property type="molecule type" value="Genomic_DNA"/>
</dbReference>
<name>A0ABU7KDE2_9ACTN</name>
<protein>
    <recommendedName>
        <fullName evidence="5">Lipoprotein</fullName>
    </recommendedName>
</protein>
<reference evidence="3 4" key="1">
    <citation type="submission" date="2023-08" db="EMBL/GenBank/DDBJ databases">
        <authorList>
            <person name="Girao M."/>
            <person name="Carvalho M.F."/>
        </authorList>
    </citation>
    <scope>NUCLEOTIDE SEQUENCE [LARGE SCALE GENOMIC DNA]</scope>
    <source>
        <strain evidence="3 4">CT-R113</strain>
    </source>
</reference>
<organism evidence="3 4">
    <name type="scientific">Nocardiopsis codii</name>
    <dbReference type="NCBI Taxonomy" id="3065942"/>
    <lineage>
        <taxon>Bacteria</taxon>
        <taxon>Bacillati</taxon>
        <taxon>Actinomycetota</taxon>
        <taxon>Actinomycetes</taxon>
        <taxon>Streptosporangiales</taxon>
        <taxon>Nocardiopsidaceae</taxon>
        <taxon>Nocardiopsis</taxon>
    </lineage>
</organism>
<dbReference type="Proteomes" id="UP001356095">
    <property type="component" value="Unassembled WGS sequence"/>
</dbReference>
<comment type="caution">
    <text evidence="3">The sequence shown here is derived from an EMBL/GenBank/DDBJ whole genome shotgun (WGS) entry which is preliminary data.</text>
</comment>
<evidence type="ECO:0000256" key="2">
    <source>
        <dbReference type="SAM" id="SignalP"/>
    </source>
</evidence>
<feature type="chain" id="PRO_5047181179" description="Lipoprotein" evidence="2">
    <location>
        <begin position="30"/>
        <end position="205"/>
    </location>
</feature>
<evidence type="ECO:0000256" key="1">
    <source>
        <dbReference type="SAM" id="MobiDB-lite"/>
    </source>
</evidence>
<sequence>MRVRSTAVTVPFAVLVLGGVLATSCSTGARDVEADAAQVELERAADALSATVLRPGAERAFAREGHPVPGGLTCGSRPQGDPSAPPSDADTPGVSRTAGTEGFEAPASPEPRGGQLEVHCTGETEDGAQAVFVGRLLRAAMAEREAGDDSLPGSFTGSVDGEEVFAMDCFQCSPAAKDADKAEEQVPGGEDAGQEKTENVEEANE</sequence>
<feature type="region of interest" description="Disordered" evidence="1">
    <location>
        <begin position="62"/>
        <end position="118"/>
    </location>
</feature>
<dbReference type="RefSeq" id="WP_330094020.1">
    <property type="nucleotide sequence ID" value="NZ_JAUZMY010000027.1"/>
</dbReference>
<feature type="signal peptide" evidence="2">
    <location>
        <begin position="1"/>
        <end position="29"/>
    </location>
</feature>
<evidence type="ECO:0000313" key="4">
    <source>
        <dbReference type="Proteomes" id="UP001356095"/>
    </source>
</evidence>
<evidence type="ECO:0000313" key="3">
    <source>
        <dbReference type="EMBL" id="MEE2040250.1"/>
    </source>
</evidence>
<proteinExistence type="predicted"/>
<keyword evidence="2" id="KW-0732">Signal</keyword>
<evidence type="ECO:0008006" key="5">
    <source>
        <dbReference type="Google" id="ProtNLM"/>
    </source>
</evidence>
<gene>
    <name evidence="3" type="ORF">Q8791_23825</name>
</gene>
<accession>A0ABU7KDE2</accession>
<keyword evidence="4" id="KW-1185">Reference proteome</keyword>